<evidence type="ECO:0000313" key="3">
    <source>
        <dbReference type="EMBL" id="SVB51898.1"/>
    </source>
</evidence>
<sequence length="118" mass="11851">MDTMSFVLDGFLVVLQPLNLALVLSGVFVGTVVGMLPGVGPINAIALLLPMVFASGLAAASALILLVGIYYGSQYGNAISTILLNVPGTASAVVTALDGYEMTKKGRAGPALAISAIA</sequence>
<keyword evidence="1" id="KW-1133">Transmembrane helix</keyword>
<reference evidence="3" key="1">
    <citation type="submission" date="2018-05" db="EMBL/GenBank/DDBJ databases">
        <authorList>
            <person name="Lanie J.A."/>
            <person name="Ng W.-L."/>
            <person name="Kazmierczak K.M."/>
            <person name="Andrzejewski T.M."/>
            <person name="Davidsen T.M."/>
            <person name="Wayne K.J."/>
            <person name="Tettelin H."/>
            <person name="Glass J.I."/>
            <person name="Rusch D."/>
            <person name="Podicherti R."/>
            <person name="Tsui H.-C.T."/>
            <person name="Winkler M.E."/>
        </authorList>
    </citation>
    <scope>NUCLEOTIDE SEQUENCE</scope>
</reference>
<dbReference type="PANTHER" id="PTHR35342:SF5">
    <property type="entry name" value="TRICARBOXYLIC TRANSPORT PROTEIN"/>
    <property type="match status" value="1"/>
</dbReference>
<gene>
    <name evidence="3" type="ORF">METZ01_LOCUS204752</name>
</gene>
<protein>
    <recommendedName>
        <fullName evidence="2">DUF112 domain-containing protein</fullName>
    </recommendedName>
</protein>
<feature type="domain" description="DUF112" evidence="2">
    <location>
        <begin position="20"/>
        <end position="118"/>
    </location>
</feature>
<name>A0A382EME7_9ZZZZ</name>
<feature type="transmembrane region" description="Helical" evidence="1">
    <location>
        <begin position="20"/>
        <end position="39"/>
    </location>
</feature>
<feature type="transmembrane region" description="Helical" evidence="1">
    <location>
        <begin position="78"/>
        <end position="97"/>
    </location>
</feature>
<dbReference type="EMBL" id="UINC01045300">
    <property type="protein sequence ID" value="SVB51898.1"/>
    <property type="molecule type" value="Genomic_DNA"/>
</dbReference>
<dbReference type="Pfam" id="PF01970">
    <property type="entry name" value="TctA"/>
    <property type="match status" value="1"/>
</dbReference>
<dbReference type="InterPro" id="IPR002823">
    <property type="entry name" value="DUF112_TM"/>
</dbReference>
<organism evidence="3">
    <name type="scientific">marine metagenome</name>
    <dbReference type="NCBI Taxonomy" id="408172"/>
    <lineage>
        <taxon>unclassified sequences</taxon>
        <taxon>metagenomes</taxon>
        <taxon>ecological metagenomes</taxon>
    </lineage>
</organism>
<proteinExistence type="predicted"/>
<feature type="transmembrane region" description="Helical" evidence="1">
    <location>
        <begin position="46"/>
        <end position="72"/>
    </location>
</feature>
<dbReference type="AlphaFoldDB" id="A0A382EME7"/>
<keyword evidence="1" id="KW-0812">Transmembrane</keyword>
<evidence type="ECO:0000259" key="2">
    <source>
        <dbReference type="Pfam" id="PF01970"/>
    </source>
</evidence>
<feature type="non-terminal residue" evidence="3">
    <location>
        <position position="118"/>
    </location>
</feature>
<accession>A0A382EME7</accession>
<evidence type="ECO:0000256" key="1">
    <source>
        <dbReference type="SAM" id="Phobius"/>
    </source>
</evidence>
<keyword evidence="1" id="KW-0472">Membrane</keyword>
<dbReference type="PANTHER" id="PTHR35342">
    <property type="entry name" value="TRICARBOXYLIC TRANSPORT PROTEIN"/>
    <property type="match status" value="1"/>
</dbReference>